<organism evidence="3 4">
    <name type="scientific">Puccinia graminis f. sp. tritici</name>
    <dbReference type="NCBI Taxonomy" id="56615"/>
    <lineage>
        <taxon>Eukaryota</taxon>
        <taxon>Fungi</taxon>
        <taxon>Dikarya</taxon>
        <taxon>Basidiomycota</taxon>
        <taxon>Pucciniomycotina</taxon>
        <taxon>Pucciniomycetes</taxon>
        <taxon>Pucciniales</taxon>
        <taxon>Pucciniaceae</taxon>
        <taxon>Puccinia</taxon>
    </lineage>
</organism>
<feature type="coiled-coil region" evidence="1">
    <location>
        <begin position="611"/>
        <end position="645"/>
    </location>
</feature>
<feature type="region of interest" description="Disordered" evidence="2">
    <location>
        <begin position="704"/>
        <end position="736"/>
    </location>
</feature>
<evidence type="ECO:0000256" key="1">
    <source>
        <dbReference type="SAM" id="Coils"/>
    </source>
</evidence>
<feature type="compositionally biased region" description="Basic and acidic residues" evidence="2">
    <location>
        <begin position="704"/>
        <end position="713"/>
    </location>
</feature>
<dbReference type="Proteomes" id="UP000325313">
    <property type="component" value="Unassembled WGS sequence"/>
</dbReference>
<evidence type="ECO:0000256" key="2">
    <source>
        <dbReference type="SAM" id="MobiDB-lite"/>
    </source>
</evidence>
<dbReference type="EMBL" id="VDEP01000009">
    <property type="protein sequence ID" value="KAA1137342.1"/>
    <property type="molecule type" value="Genomic_DNA"/>
</dbReference>
<keyword evidence="1" id="KW-0175">Coiled coil</keyword>
<evidence type="ECO:0000313" key="4">
    <source>
        <dbReference type="Proteomes" id="UP000325313"/>
    </source>
</evidence>
<name>A0A5B0SHL5_PUCGR</name>
<protein>
    <submittedName>
        <fullName evidence="3">Uncharacterized protein</fullName>
    </submittedName>
</protein>
<dbReference type="AlphaFoldDB" id="A0A5B0SHL5"/>
<comment type="caution">
    <text evidence="3">The sequence shown here is derived from an EMBL/GenBank/DDBJ whole genome shotgun (WGS) entry which is preliminary data.</text>
</comment>
<proteinExistence type="predicted"/>
<gene>
    <name evidence="3" type="ORF">PGTUg99_013440</name>
</gene>
<sequence>MHLEKATKEDGQTFWKLFAAHAASGKFDNLEPFKGLVMAVSVRHERESVGKSLTGVRFSPQFDDFMMTLAAISPRGAHFFRETFAGRSLRSQRDIRAKTSMQLTDGLSVINFERISSILKTLDYSGPLAVGSDQTVCLKSLRVHNGFLVGAQGGDIKFDSEEQLKSLTQDIVKSQNFCSKLRAYTIQVPLPGIPTYVVALLASKDKESSTDIVETHTKFVKMCDKSGMKILSLASDGAATELSAQIDLTKISDAHLTFVRPKYNINIKLPLIGNPPRPLVGVQDPKHARKTCVNQILSGARLLSFGKFWISILHLSIIVENQESSLYVKDVFNSDKQDDGRAYRVFNEDTLKIALQNNDCTGLALYLFVMGELCDSWLNQTMNHFDRIISAYTSHFFLIRWHQYLVEQQKATSGVMSLNRNGISYPSQKILASLADSLLSLIISHREYYANVPLMPWKHGTEACEHIFGWMRVILPNFTVLDARQMMPKIFIIVKSIMSGKVKMPKSEHIHSGYRYSFSESYVQKSEISKKLCHFPTNQQIDDLLSIAQKRADVLISFAGMQKIPGVTIGEISDLSDSDIISTPDDVSSSTTKAYYYKPNATSIDDPSDNINNAMQDAAVVASERQELENNLLECEATHEMLENELVQTSRISIQNLLNPLSSTNTLTSSEKPDSQEFEDQSSLDLVKDNKLNQENLVCLRHNHDSEIQVHHGNERRKRRSNTQPSSEEPPAPAQLDPKICSKIVSICLKDADAQQNTMACMHRWNIPIQLNLKTLSKHTSVNLDFSAHNLFATGQVDKENPLEPGKFAAVITKGASYFSTFFKNGRHEYTKASDTRAKLSYIHVQLFNYSSTSPIALGYNLSTPDRYTFALINTHDLHFLFRETKGMTITQMDPSEACVWVPSPLRVLLQAMSSSAYIKKVEADVAPCVPKSKK</sequence>
<reference evidence="3 4" key="1">
    <citation type="submission" date="2019-05" db="EMBL/GenBank/DDBJ databases">
        <title>Emergence of the Ug99 lineage of the wheat stem rust pathogen through somatic hybridization.</title>
        <authorList>
            <person name="Li F."/>
            <person name="Upadhyaya N.M."/>
            <person name="Sperschneider J."/>
            <person name="Matny O."/>
            <person name="Nguyen-Phuc H."/>
            <person name="Mago R."/>
            <person name="Raley C."/>
            <person name="Miller M.E."/>
            <person name="Silverstein K.A.T."/>
            <person name="Henningsen E."/>
            <person name="Hirsch C.D."/>
            <person name="Visser B."/>
            <person name="Pretorius Z.A."/>
            <person name="Steffenson B.J."/>
            <person name="Schwessinger B."/>
            <person name="Dodds P.N."/>
            <person name="Figueroa M."/>
        </authorList>
    </citation>
    <scope>NUCLEOTIDE SEQUENCE [LARGE SCALE GENOMIC DNA]</scope>
    <source>
        <strain evidence="3 4">Ug99</strain>
    </source>
</reference>
<evidence type="ECO:0000313" key="3">
    <source>
        <dbReference type="EMBL" id="KAA1137342.1"/>
    </source>
</evidence>
<accession>A0A5B0SHL5</accession>